<sequence>MHTQLELSFEGSSGDEDENTDEQNNYFPTVGETFDSGQIYLPNVPINIKITQVYWTSKFNYLKDRVRSPSLSQHLIDQSTVNSEEPSSGPGRVPSRYEITVTHGPFEWKLMKTYNDIYALHREIGFDQMKRRVKRATETVKAGFHHSSDQEAAPLRRLSVFPKRWILTVPEEAFNERKTLLEEYLQSIVNCKPLRYLEGVMNFFEISPITFRLRLGTSKFKEGTIAKIPKPGKFPIRLTAFCVYECAWQTRWLVLKDSYLVMLKPSKIYEQKNNGSKNSYLTASQSTLQTDVTRPGDEPHLMHHQPKATHRWYHRNRRWRFCKVILMDQLFKYSTENSAAGTILTIKNMHYELKMRTQRPNDWVAEMTKVLSRPTALDYVQLNPNDSFAPVRRDGQLLLCIDGASYMDAVANGIERAQHEIFITDWWLSPEVLLKRPNGGDKWRLDYMLKKKAEEGVRICIMIYREIPQALPINSKHTSTWLSRLHPNIHVIRHPNHFRDFVLLWSHHEKLVVIDQSIAFMGGIDLCFGRWDRQDHPLLDIDKTKPYRRKQIQLQDAAKSALVALMPVMPIIGIPGMGGANGTPITTMGESPLPATAGARAPAASPTANMPSITFNLPSRSDSLSVMRTDAPEEEIIRDKAKRHGEGMSFSSVANASLAALAWRKQTAHQEDLEQGFKIMPDGQIGFRSSVRTRRSTRHNYHKDNEGLEEGEGGHRLQDLRDDAEPTMDIHIPLIGRLQVPIDPVLIGGGDGTCGGQEPLRRASERRPRRLSSVGTKKMVNFGRKRSRSQSLTPPPENASINDAELAKEPPKPRKSKFSTADISTGIQNMFARMGSQRKRSPIPKIAESDSDESDEIEYMNLGYYNKRKQSKAPFSRIRGGQDFTAAPEIREESLIPGEESEVAQLSRKFLFVGKDYENWLFRDIDELKRPSEDRIDRNEIPRMPWHDVGCVVTGSIVSDFARHFIQRWNASRMRKVKRRRAHSNKLPIPPMLLPSPPCEPWKQMGMSAVSGRRRAHFIQMQALRSASRWSLVVNRSGGTGGDNDFAEEPNNLNITPQFTERSIHNAYIEAIRNAEHYVYIENQFFVSWLNEKTMEQDIQASRNNIRVGSPVAVESELQPGLVKNMIVQALYDRILRAYREKKPFRVYIIMPLLPGFEGDAGSRESGVSINYELLFIKQSLFHGPTALIPRLRIIIAQPEDYISVCGLRTCDTWPDGRLTTEFIYVHSKIMIVDDRKLIIGSANINDRSMLGYRDSELALVAEDTPEFGALKEATFAGQKVFVGEVARRFRKSLMAEHLGVLTKKARETADWDHNLLDDPVCNEFFQKVWCKFAESNMKIFDDVFAMVPSNNMECFSKVVEIRSVEPMCRRDPKKAKELIAGLHGHLVKFPEDFLSKEDLTPPQLSKENAIGSIVWT</sequence>
<dbReference type="GO" id="GO:0035556">
    <property type="term" value="P:intracellular signal transduction"/>
    <property type="evidence" value="ECO:0007669"/>
    <property type="project" value="InterPro"/>
</dbReference>
<dbReference type="GO" id="GO:0006654">
    <property type="term" value="P:phosphatidic acid biosynthetic process"/>
    <property type="evidence" value="ECO:0007669"/>
    <property type="project" value="InterPro"/>
</dbReference>
<feature type="domain" description="PLD phosphodiesterase" evidence="10">
    <location>
        <begin position="1222"/>
        <end position="1249"/>
    </location>
</feature>
<keyword evidence="3" id="KW-0677">Repeat</keyword>
<dbReference type="EMBL" id="CABIJS010000011">
    <property type="protein sequence ID" value="VUZ38997.1"/>
    <property type="molecule type" value="Genomic_DNA"/>
</dbReference>
<keyword evidence="6" id="KW-0443">Lipid metabolism</keyword>
<dbReference type="Pfam" id="PF00787">
    <property type="entry name" value="PX"/>
    <property type="match status" value="1"/>
</dbReference>
<feature type="region of interest" description="Disordered" evidence="8">
    <location>
        <begin position="1"/>
        <end position="25"/>
    </location>
</feature>
<dbReference type="CDD" id="cd09141">
    <property type="entry name" value="PLDc_vPLD1_2_yPLD_like_2"/>
    <property type="match status" value="1"/>
</dbReference>
<feature type="region of interest" description="Disordered" evidence="8">
    <location>
        <begin position="73"/>
        <end position="96"/>
    </location>
</feature>
<dbReference type="PANTHER" id="PTHR18896">
    <property type="entry name" value="PHOSPHOLIPASE D"/>
    <property type="match status" value="1"/>
</dbReference>
<gene>
    <name evidence="12" type="ORF">WMSIL1_LOCUS597</name>
</gene>
<evidence type="ECO:0000259" key="10">
    <source>
        <dbReference type="PROSITE" id="PS50035"/>
    </source>
</evidence>
<feature type="compositionally biased region" description="Basic and acidic residues" evidence="8">
    <location>
        <begin position="702"/>
        <end position="715"/>
    </location>
</feature>
<evidence type="ECO:0000259" key="11">
    <source>
        <dbReference type="PROSITE" id="PS50195"/>
    </source>
</evidence>
<dbReference type="Pfam" id="PF00614">
    <property type="entry name" value="PLDc"/>
    <property type="match status" value="2"/>
</dbReference>
<evidence type="ECO:0000256" key="1">
    <source>
        <dbReference type="ARBA" id="ARBA00000798"/>
    </source>
</evidence>
<dbReference type="GO" id="GO:0009395">
    <property type="term" value="P:phospholipid catabolic process"/>
    <property type="evidence" value="ECO:0007669"/>
    <property type="project" value="TreeGrafter"/>
</dbReference>
<comment type="catalytic activity">
    <reaction evidence="1 7">
        <text>a 1,2-diacyl-sn-glycero-3-phosphocholine + H2O = a 1,2-diacyl-sn-glycero-3-phosphate + choline + H(+)</text>
        <dbReference type="Rhea" id="RHEA:14445"/>
        <dbReference type="ChEBI" id="CHEBI:15354"/>
        <dbReference type="ChEBI" id="CHEBI:15377"/>
        <dbReference type="ChEBI" id="CHEBI:15378"/>
        <dbReference type="ChEBI" id="CHEBI:57643"/>
        <dbReference type="ChEBI" id="CHEBI:58608"/>
        <dbReference type="EC" id="3.1.4.4"/>
    </reaction>
</comment>
<organism evidence="12 13">
    <name type="scientific">Hymenolepis diminuta</name>
    <name type="common">Rat tapeworm</name>
    <dbReference type="NCBI Taxonomy" id="6216"/>
    <lineage>
        <taxon>Eukaryota</taxon>
        <taxon>Metazoa</taxon>
        <taxon>Spiralia</taxon>
        <taxon>Lophotrochozoa</taxon>
        <taxon>Platyhelminthes</taxon>
        <taxon>Cestoda</taxon>
        <taxon>Eucestoda</taxon>
        <taxon>Cyclophyllidea</taxon>
        <taxon>Hymenolepididae</taxon>
        <taxon>Hymenolepis</taxon>
    </lineage>
</organism>
<dbReference type="Gene3D" id="3.30.870.10">
    <property type="entry name" value="Endonuclease Chain A"/>
    <property type="match status" value="3"/>
</dbReference>
<dbReference type="CDD" id="cd09138">
    <property type="entry name" value="PLDc_vPLD1_2_yPLD_like_1"/>
    <property type="match status" value="1"/>
</dbReference>
<evidence type="ECO:0000256" key="3">
    <source>
        <dbReference type="ARBA" id="ARBA00022737"/>
    </source>
</evidence>
<dbReference type="GO" id="GO:0035091">
    <property type="term" value="F:phosphatidylinositol binding"/>
    <property type="evidence" value="ECO:0007669"/>
    <property type="project" value="InterPro"/>
</dbReference>
<keyword evidence="5 7" id="KW-0442">Lipid degradation</keyword>
<dbReference type="PIRSF" id="PIRSF009376">
    <property type="entry name" value="Phospholipase_D_euk"/>
    <property type="match status" value="1"/>
</dbReference>
<evidence type="ECO:0000256" key="2">
    <source>
        <dbReference type="ARBA" id="ARBA00008664"/>
    </source>
</evidence>
<feature type="region of interest" description="Disordered" evidence="8">
    <location>
        <begin position="751"/>
        <end position="852"/>
    </location>
</feature>
<dbReference type="InterPro" id="IPR001683">
    <property type="entry name" value="PX_dom"/>
</dbReference>
<evidence type="ECO:0000313" key="13">
    <source>
        <dbReference type="Proteomes" id="UP000321570"/>
    </source>
</evidence>
<name>A0A564XVI4_HYMDI</name>
<feature type="compositionally biased region" description="Polar residues" evidence="8">
    <location>
        <begin position="73"/>
        <end position="86"/>
    </location>
</feature>
<reference evidence="12 13" key="1">
    <citation type="submission" date="2019-07" db="EMBL/GenBank/DDBJ databases">
        <authorList>
            <person name="Jastrzebski P J."/>
            <person name="Paukszto L."/>
            <person name="Jastrzebski P J."/>
        </authorList>
    </citation>
    <scope>NUCLEOTIDE SEQUENCE [LARGE SCALE GENOMIC DNA]</scope>
    <source>
        <strain evidence="12 13">WMS-il1</strain>
    </source>
</reference>
<dbReference type="Gene3D" id="3.30.1520.10">
    <property type="entry name" value="Phox-like domain"/>
    <property type="match status" value="1"/>
</dbReference>
<evidence type="ECO:0000256" key="7">
    <source>
        <dbReference type="PIRNR" id="PIRNR009376"/>
    </source>
</evidence>
<dbReference type="EC" id="3.1.4.4" evidence="7"/>
<dbReference type="InterPro" id="IPR001736">
    <property type="entry name" value="PLipase_D/transphosphatidylase"/>
</dbReference>
<dbReference type="PROSITE" id="PS50035">
    <property type="entry name" value="PLD"/>
    <property type="match status" value="2"/>
</dbReference>
<accession>A0A564XVI4</accession>
<dbReference type="InterPro" id="IPR036871">
    <property type="entry name" value="PX_dom_sf"/>
</dbReference>
<evidence type="ECO:0000256" key="5">
    <source>
        <dbReference type="ARBA" id="ARBA00022963"/>
    </source>
</evidence>
<dbReference type="SMART" id="SM00155">
    <property type="entry name" value="PLDc"/>
    <property type="match status" value="2"/>
</dbReference>
<dbReference type="PROSITE" id="PS50195">
    <property type="entry name" value="PX"/>
    <property type="match status" value="1"/>
</dbReference>
<dbReference type="PROSITE" id="PS50003">
    <property type="entry name" value="PH_DOMAIN"/>
    <property type="match status" value="1"/>
</dbReference>
<evidence type="ECO:0000256" key="6">
    <source>
        <dbReference type="ARBA" id="ARBA00023098"/>
    </source>
</evidence>
<dbReference type="InterPro" id="IPR015679">
    <property type="entry name" value="PLipase_D_fam"/>
</dbReference>
<keyword evidence="4 7" id="KW-0378">Hydrolase</keyword>
<feature type="domain" description="PX" evidence="11">
    <location>
        <begin position="75"/>
        <end position="211"/>
    </location>
</feature>
<dbReference type="Proteomes" id="UP000321570">
    <property type="component" value="Unassembled WGS sequence"/>
</dbReference>
<protein>
    <recommendedName>
        <fullName evidence="7">Phospholipase</fullName>
        <ecNumber evidence="7">3.1.4.4</ecNumber>
    </recommendedName>
</protein>
<dbReference type="InterPro" id="IPR016555">
    <property type="entry name" value="PLipase_D_euk"/>
</dbReference>
<keyword evidence="13" id="KW-1185">Reference proteome</keyword>
<evidence type="ECO:0000256" key="4">
    <source>
        <dbReference type="ARBA" id="ARBA00022801"/>
    </source>
</evidence>
<proteinExistence type="inferred from homology"/>
<evidence type="ECO:0000256" key="8">
    <source>
        <dbReference type="SAM" id="MobiDB-lite"/>
    </source>
</evidence>
<dbReference type="InterPro" id="IPR001849">
    <property type="entry name" value="PH_domain"/>
</dbReference>
<dbReference type="SUPFAM" id="SSF64268">
    <property type="entry name" value="PX domain"/>
    <property type="match status" value="1"/>
</dbReference>
<evidence type="ECO:0000313" key="12">
    <source>
        <dbReference type="EMBL" id="VUZ38997.1"/>
    </source>
</evidence>
<comment type="similarity">
    <text evidence="2 7">Belongs to the phospholipase D family.</text>
</comment>
<feature type="domain" description="PLD phosphodiesterase" evidence="10">
    <location>
        <begin position="503"/>
        <end position="530"/>
    </location>
</feature>
<feature type="compositionally biased region" description="Polar residues" evidence="8">
    <location>
        <begin position="818"/>
        <end position="828"/>
    </location>
</feature>
<dbReference type="SUPFAM" id="SSF56024">
    <property type="entry name" value="Phospholipase D/nuclease"/>
    <property type="match status" value="3"/>
</dbReference>
<feature type="region of interest" description="Disordered" evidence="8">
    <location>
        <begin position="693"/>
        <end position="715"/>
    </location>
</feature>
<dbReference type="GO" id="GO:0004630">
    <property type="term" value="F:phospholipase D activity"/>
    <property type="evidence" value="ECO:0007669"/>
    <property type="project" value="UniProtKB-UniRule"/>
</dbReference>
<feature type="domain" description="PH" evidence="9">
    <location>
        <begin position="227"/>
        <end position="372"/>
    </location>
</feature>
<dbReference type="PANTHER" id="PTHR18896:SF76">
    <property type="entry name" value="PHOSPHOLIPASE"/>
    <property type="match status" value="1"/>
</dbReference>
<evidence type="ECO:0000259" key="9">
    <source>
        <dbReference type="PROSITE" id="PS50003"/>
    </source>
</evidence>
<dbReference type="GO" id="GO:0060627">
    <property type="term" value="P:regulation of vesicle-mediated transport"/>
    <property type="evidence" value="ECO:0007669"/>
    <property type="project" value="TreeGrafter"/>
</dbReference>